<dbReference type="EMBL" id="QKKF02037528">
    <property type="protein sequence ID" value="RZF32091.1"/>
    <property type="molecule type" value="Genomic_DNA"/>
</dbReference>
<dbReference type="Proteomes" id="UP000291343">
    <property type="component" value="Unassembled WGS sequence"/>
</dbReference>
<evidence type="ECO:0000313" key="2">
    <source>
        <dbReference type="EMBL" id="RZF32091.1"/>
    </source>
</evidence>
<organism evidence="2 3">
    <name type="scientific">Laodelphax striatellus</name>
    <name type="common">Small brown planthopper</name>
    <name type="synonym">Delphax striatella</name>
    <dbReference type="NCBI Taxonomy" id="195883"/>
    <lineage>
        <taxon>Eukaryota</taxon>
        <taxon>Metazoa</taxon>
        <taxon>Ecdysozoa</taxon>
        <taxon>Arthropoda</taxon>
        <taxon>Hexapoda</taxon>
        <taxon>Insecta</taxon>
        <taxon>Pterygota</taxon>
        <taxon>Neoptera</taxon>
        <taxon>Paraneoptera</taxon>
        <taxon>Hemiptera</taxon>
        <taxon>Auchenorrhyncha</taxon>
        <taxon>Fulgoroidea</taxon>
        <taxon>Delphacidae</taxon>
        <taxon>Criomorphinae</taxon>
        <taxon>Laodelphax</taxon>
    </lineage>
</organism>
<evidence type="ECO:0000256" key="1">
    <source>
        <dbReference type="SAM" id="MobiDB-lite"/>
    </source>
</evidence>
<protein>
    <submittedName>
        <fullName evidence="2">Uncharacterized protein</fullName>
    </submittedName>
</protein>
<keyword evidence="3" id="KW-1185">Reference proteome</keyword>
<dbReference type="InParanoid" id="A0A482WFX4"/>
<proteinExistence type="predicted"/>
<accession>A0A482WFX4</accession>
<dbReference type="STRING" id="195883.A0A482WFX4"/>
<evidence type="ECO:0000313" key="3">
    <source>
        <dbReference type="Proteomes" id="UP000291343"/>
    </source>
</evidence>
<dbReference type="PANTHER" id="PTHR31094">
    <property type="entry name" value="RIKEN CDNA 2310061I04 GENE"/>
    <property type="match status" value="1"/>
</dbReference>
<comment type="caution">
    <text evidence="2">The sequence shown here is derived from an EMBL/GenBank/DDBJ whole genome shotgun (WGS) entry which is preliminary data.</text>
</comment>
<gene>
    <name evidence="2" type="ORF">LSTR_LSTR015479</name>
</gene>
<dbReference type="OrthoDB" id="44820at2759"/>
<name>A0A482WFX4_LAOST</name>
<dbReference type="Pfam" id="PF10184">
    <property type="entry name" value="DUF2358"/>
    <property type="match status" value="1"/>
</dbReference>
<dbReference type="AlphaFoldDB" id="A0A482WFX4"/>
<sequence>MAICFRSFPNRFITANVNNCIATRKHVHRTVSSRDYPNESLCLNKYTEESCLVSNACLFDSVFSDERTDTSCTRNKFPSCKVPARPNYTALAKERCPIPDDIILWKSGIGSEVMKLNDNYKSSLTSSSWQASSSSNEFERNLMNLYRSYLSATTAMSRENLESVLVLSNKLNMSSQETMPKPKASSSSDSDLKPTNEQLENILQVLSKDLPYIFIRPLDYTIYDHNLIFENNYRGVRMVGLTNYMTSISLMKLASHLRWYDGFSVFHVNGEGKIYKHVLDKMQPDDDKQELVHKTPLAAKLGLLLGLTPRSSTLSDLSPMAWSSVTDLSERDARLVTQVMAQLMLPLEKIE</sequence>
<dbReference type="FunCoup" id="A0A482WFX4">
    <property type="interactions" value="30"/>
</dbReference>
<dbReference type="PANTHER" id="PTHR31094:SF2">
    <property type="entry name" value="RIKEN CDNA 2310061I04 GENE"/>
    <property type="match status" value="1"/>
</dbReference>
<feature type="region of interest" description="Disordered" evidence="1">
    <location>
        <begin position="174"/>
        <end position="193"/>
    </location>
</feature>
<dbReference type="InterPro" id="IPR018790">
    <property type="entry name" value="DUF2358"/>
</dbReference>
<reference evidence="2 3" key="1">
    <citation type="journal article" date="2017" name="Gigascience">
        <title>Genome sequence of the small brown planthopper, Laodelphax striatellus.</title>
        <authorList>
            <person name="Zhu J."/>
            <person name="Jiang F."/>
            <person name="Wang X."/>
            <person name="Yang P."/>
            <person name="Bao Y."/>
            <person name="Zhao W."/>
            <person name="Wang W."/>
            <person name="Lu H."/>
            <person name="Wang Q."/>
            <person name="Cui N."/>
            <person name="Li J."/>
            <person name="Chen X."/>
            <person name="Luo L."/>
            <person name="Yu J."/>
            <person name="Kang L."/>
            <person name="Cui F."/>
        </authorList>
    </citation>
    <scope>NUCLEOTIDE SEQUENCE [LARGE SCALE GENOMIC DNA]</scope>
    <source>
        <strain evidence="2">Lst14</strain>
    </source>
</reference>